<keyword evidence="2" id="KW-0378">Hydrolase</keyword>
<dbReference type="SUPFAM" id="SSF52540">
    <property type="entry name" value="P-loop containing nucleoside triphosphate hydrolases"/>
    <property type="match status" value="1"/>
</dbReference>
<dbReference type="Gene3D" id="3.90.320.10">
    <property type="match status" value="1"/>
</dbReference>
<dbReference type="Pfam" id="PF12705">
    <property type="entry name" value="PDDEXK_1"/>
    <property type="match status" value="1"/>
</dbReference>
<evidence type="ECO:0000313" key="2">
    <source>
        <dbReference type="EMBL" id="AEV33087.1"/>
    </source>
</evidence>
<accession>G8R420</accession>
<gene>
    <name evidence="2" type="ordered locus">Oweho_2112</name>
</gene>
<reference evidence="2 3" key="1">
    <citation type="journal article" date="2012" name="Stand. Genomic Sci.">
        <title>Genome sequence of the orange-pigmented seawater bacterium Owenweeksia hongkongensis type strain (UST20020801(T)).</title>
        <authorList>
            <person name="Riedel T."/>
            <person name="Held B."/>
            <person name="Nolan M."/>
            <person name="Lucas S."/>
            <person name="Lapidus A."/>
            <person name="Tice H."/>
            <person name="Del Rio T.G."/>
            <person name="Cheng J.F."/>
            <person name="Han C."/>
            <person name="Tapia R."/>
            <person name="Goodwin L.A."/>
            <person name="Pitluck S."/>
            <person name="Liolios K."/>
            <person name="Mavromatis K."/>
            <person name="Pagani I."/>
            <person name="Ivanova N."/>
            <person name="Mikhailova N."/>
            <person name="Pati A."/>
            <person name="Chen A."/>
            <person name="Palaniappan K."/>
            <person name="Rohde M."/>
            <person name="Tindall B.J."/>
            <person name="Detter J.C."/>
            <person name="Goker M."/>
            <person name="Woyke T."/>
            <person name="Bristow J."/>
            <person name="Eisen J.A."/>
            <person name="Markowitz V."/>
            <person name="Hugenholtz P."/>
            <person name="Klenk H.P."/>
            <person name="Kyrpides N.C."/>
        </authorList>
    </citation>
    <scope>NUCLEOTIDE SEQUENCE</scope>
    <source>
        <strain evidence="3">DSM 17368 / JCM 12287 / NRRL B-23963</strain>
    </source>
</reference>
<dbReference type="Proteomes" id="UP000005631">
    <property type="component" value="Chromosome"/>
</dbReference>
<dbReference type="GO" id="GO:0004527">
    <property type="term" value="F:exonuclease activity"/>
    <property type="evidence" value="ECO:0007669"/>
    <property type="project" value="UniProtKB-KW"/>
</dbReference>
<dbReference type="OrthoDB" id="9762792at2"/>
<proteinExistence type="predicted"/>
<dbReference type="HOGENOM" id="CLU_013279_0_0_10"/>
<keyword evidence="2" id="KW-0269">Exonuclease</keyword>
<dbReference type="InterPro" id="IPR027417">
    <property type="entry name" value="P-loop_NTPase"/>
</dbReference>
<dbReference type="EMBL" id="CP003156">
    <property type="protein sequence ID" value="AEV33087.1"/>
    <property type="molecule type" value="Genomic_DNA"/>
</dbReference>
<dbReference type="AlphaFoldDB" id="G8R420"/>
<dbReference type="PATRIC" id="fig|926562.3.peg.2127"/>
<protein>
    <submittedName>
        <fullName evidence="2">RecB family exonuclease</fullName>
    </submittedName>
</protein>
<name>G8R420_OWEHD</name>
<dbReference type="eggNOG" id="COG2887">
    <property type="taxonomic scope" value="Bacteria"/>
</dbReference>
<keyword evidence="2" id="KW-0540">Nuclease</keyword>
<dbReference type="RefSeq" id="WP_014202436.1">
    <property type="nucleotide sequence ID" value="NC_016599.1"/>
</dbReference>
<dbReference type="STRING" id="926562.Oweho_2112"/>
<keyword evidence="3" id="KW-1185">Reference proteome</keyword>
<sequence length="940" mass="108983">MANFLTSTAADILERYPDFQKIGIVLPSRRAAVFLKKELSKLITKPVFSPYITTIEDFMLQSLGWQQADQPSLMFKLYDSYAAVAPEPKESFANFSQWAHLLLADFNELDRYRVNAREVFDYLADVERIKRWDLDPEKEMSELVQNYLKLWRLLPDVYTHFTERLKEEKVVYQGLAYREMADTITTHTETLKQQFEKFVFIGFNALNASEEEILRTLYHEGLADFYWDVDEYYFNDIDQEAGNFLRQSKLVQELIEKEDFRWMHNSLSEIPKNIEVVNVSGRQQQAIAANAAVLRFQEKQLEDVAVVLADEEMLMPFLNNLAADVSTLNVTMGLPLSNTPVAGFFQLLLEMFQEFESSGRRDKQGHPSFHFQKWDDMLGHPLFKRWVGDSVSTESLRYYMRKQNRIFISAAELQQESGDTLNAEFVQFFANQSNTLSQIWASLAKLAERLHEAQPEKTSLLQSLFGFYKLFNRLSLLMAEYPYVEDIKTALRFYKDLLKSETLDLYGEPLSGLQVMGVLETRTLDFKNIVMTSLNEDILPKGRSDNSLIPFDIKREFGLPTYLDKDAVFAYHFYRLIQRAENITLIYNGLSEGLGSGEPSRFIKQLEYELPKANRRVRFEYLNPTFEVKIEDKNATDIVKTPAIMERLKEMAVKGFSATAITDYINDPVEFYKKRVLNLQEADEVEEVAGYDKQGNVVHNILERLYSVIEGDEILKCKSVLKANDPAFALSEEEIRNLVVDELRKEAKLADLDVGKNLLIREILVGMLVNFLRKEKEELEILESQNEVLSLLGLELDLSCQMILKNGQEVKLKGIVDRVDRIGDELRVIDYKTGSVIDGNLSIKTMHDLRQPKEKNKSLQLLMYAYLYFNNYKDYDSLNAGIISLRNVNKWPMPFKMGKTTEVNRELVSEFEDFLRTLMEEIFDESIPFSKKLLTLESDE</sequence>
<dbReference type="InterPro" id="IPR011335">
    <property type="entry name" value="Restrct_endonuc-II-like"/>
</dbReference>
<evidence type="ECO:0000259" key="1">
    <source>
        <dbReference type="Pfam" id="PF12705"/>
    </source>
</evidence>
<dbReference type="InterPro" id="IPR011604">
    <property type="entry name" value="PDDEXK-like_dom_sf"/>
</dbReference>
<evidence type="ECO:0000313" key="3">
    <source>
        <dbReference type="Proteomes" id="UP000005631"/>
    </source>
</evidence>
<dbReference type="InterPro" id="IPR038726">
    <property type="entry name" value="PDDEXK_AddAB-type"/>
</dbReference>
<dbReference type="KEGG" id="oho:Oweho_2112"/>
<feature type="domain" description="PD-(D/E)XK endonuclease-like" evidence="1">
    <location>
        <begin position="656"/>
        <end position="929"/>
    </location>
</feature>
<organism evidence="2 3">
    <name type="scientific">Owenweeksia hongkongensis (strain DSM 17368 / CIP 108786 / JCM 12287 / NRRL B-23963 / UST20020801)</name>
    <dbReference type="NCBI Taxonomy" id="926562"/>
    <lineage>
        <taxon>Bacteria</taxon>
        <taxon>Pseudomonadati</taxon>
        <taxon>Bacteroidota</taxon>
        <taxon>Flavobacteriia</taxon>
        <taxon>Flavobacteriales</taxon>
        <taxon>Owenweeksiaceae</taxon>
        <taxon>Owenweeksia</taxon>
    </lineage>
</organism>
<dbReference type="SUPFAM" id="SSF52980">
    <property type="entry name" value="Restriction endonuclease-like"/>
    <property type="match status" value="1"/>
</dbReference>